<name>A0ABW1PL53_9FLAO</name>
<reference evidence="2" key="1">
    <citation type="journal article" date="2019" name="Int. J. Syst. Evol. Microbiol.">
        <title>The Global Catalogue of Microorganisms (GCM) 10K type strain sequencing project: providing services to taxonomists for standard genome sequencing and annotation.</title>
        <authorList>
            <consortium name="The Broad Institute Genomics Platform"/>
            <consortium name="The Broad Institute Genome Sequencing Center for Infectious Disease"/>
            <person name="Wu L."/>
            <person name="Ma J."/>
        </authorList>
    </citation>
    <scope>NUCLEOTIDE SEQUENCE [LARGE SCALE GENOMIC DNA]</scope>
    <source>
        <strain evidence="2">CCUG 49679</strain>
    </source>
</reference>
<keyword evidence="2" id="KW-1185">Reference proteome</keyword>
<gene>
    <name evidence="1" type="ORF">ACFPVY_03405</name>
</gene>
<protein>
    <recommendedName>
        <fullName evidence="3">TldD/PmbA family protein</fullName>
    </recommendedName>
</protein>
<evidence type="ECO:0000313" key="1">
    <source>
        <dbReference type="EMBL" id="MFC6095682.1"/>
    </source>
</evidence>
<proteinExistence type="predicted"/>
<comment type="caution">
    <text evidence="1">The sequence shown here is derived from an EMBL/GenBank/DDBJ whole genome shotgun (WGS) entry which is preliminary data.</text>
</comment>
<dbReference type="Proteomes" id="UP001596287">
    <property type="component" value="Unassembled WGS sequence"/>
</dbReference>
<evidence type="ECO:0008006" key="3">
    <source>
        <dbReference type="Google" id="ProtNLM"/>
    </source>
</evidence>
<evidence type="ECO:0000313" key="2">
    <source>
        <dbReference type="Proteomes" id="UP001596287"/>
    </source>
</evidence>
<sequence length="81" mass="9061">MSAKKPVFSKDHKQTKSLVEAGEKAASMAIRHSKYLGLTIMYIENGAIYEERADGTVKFKKNMQKMEGSIELTKGMVLHAK</sequence>
<accession>A0ABW1PL53</accession>
<organism evidence="1 2">
    <name type="scientific">Flavobacterium qiangtangense</name>
    <dbReference type="NCBI Taxonomy" id="1442595"/>
    <lineage>
        <taxon>Bacteria</taxon>
        <taxon>Pseudomonadati</taxon>
        <taxon>Bacteroidota</taxon>
        <taxon>Flavobacteriia</taxon>
        <taxon>Flavobacteriales</taxon>
        <taxon>Flavobacteriaceae</taxon>
        <taxon>Flavobacterium</taxon>
    </lineage>
</organism>
<dbReference type="EMBL" id="JBHSQB010000004">
    <property type="protein sequence ID" value="MFC6095682.1"/>
    <property type="molecule type" value="Genomic_DNA"/>
</dbReference>
<dbReference type="RefSeq" id="WP_379790338.1">
    <property type="nucleotide sequence ID" value="NZ_JBHSQB010000004.1"/>
</dbReference>